<evidence type="ECO:0000313" key="5">
    <source>
        <dbReference type="EMBL" id="TDQ32966.1"/>
    </source>
</evidence>
<dbReference type="GO" id="GO:0008483">
    <property type="term" value="F:transaminase activity"/>
    <property type="evidence" value="ECO:0007669"/>
    <property type="project" value="InterPro"/>
</dbReference>
<dbReference type="OrthoDB" id="730777at2"/>
<dbReference type="EMBL" id="SNYI01000001">
    <property type="protein sequence ID" value="TDQ32966.1"/>
    <property type="molecule type" value="Genomic_DNA"/>
</dbReference>
<dbReference type="Gene3D" id="3.90.1150.10">
    <property type="entry name" value="Aspartate Aminotransferase, domain 1"/>
    <property type="match status" value="1"/>
</dbReference>
<accession>A0A4R6TR41</accession>
<comment type="similarity">
    <text evidence="2 4">Belongs to the class-III pyridoxal-phosphate-dependent aminotransferase family.</text>
</comment>
<evidence type="ECO:0000256" key="4">
    <source>
        <dbReference type="RuleBase" id="RU003560"/>
    </source>
</evidence>
<organism evidence="5 6">
    <name type="scientific">Zeaxanthinibacter enoshimensis</name>
    <dbReference type="NCBI Taxonomy" id="392009"/>
    <lineage>
        <taxon>Bacteria</taxon>
        <taxon>Pseudomonadati</taxon>
        <taxon>Bacteroidota</taxon>
        <taxon>Flavobacteriia</taxon>
        <taxon>Flavobacteriales</taxon>
        <taxon>Flavobacteriaceae</taxon>
        <taxon>Zeaxanthinibacter</taxon>
    </lineage>
</organism>
<keyword evidence="3 4" id="KW-0663">Pyridoxal phosphate</keyword>
<dbReference type="InterPro" id="IPR005814">
    <property type="entry name" value="Aminotrans_3"/>
</dbReference>
<dbReference type="SUPFAM" id="SSF53383">
    <property type="entry name" value="PLP-dependent transferases"/>
    <property type="match status" value="1"/>
</dbReference>
<dbReference type="InterPro" id="IPR049704">
    <property type="entry name" value="Aminotrans_3_PPA_site"/>
</dbReference>
<dbReference type="InterPro" id="IPR015424">
    <property type="entry name" value="PyrdxlP-dep_Trfase"/>
</dbReference>
<comment type="cofactor">
    <cofactor evidence="1">
        <name>pyridoxal 5'-phosphate</name>
        <dbReference type="ChEBI" id="CHEBI:597326"/>
    </cofactor>
</comment>
<dbReference type="RefSeq" id="WP_133642985.1">
    <property type="nucleotide sequence ID" value="NZ_SNYI01000001.1"/>
</dbReference>
<dbReference type="CDD" id="cd00610">
    <property type="entry name" value="OAT_like"/>
    <property type="match status" value="1"/>
</dbReference>
<evidence type="ECO:0000256" key="3">
    <source>
        <dbReference type="ARBA" id="ARBA00022898"/>
    </source>
</evidence>
<reference evidence="5 6" key="1">
    <citation type="submission" date="2019-03" db="EMBL/GenBank/DDBJ databases">
        <title>Genomic Encyclopedia of Archaeal and Bacterial Type Strains, Phase II (KMG-II): from individual species to whole genera.</title>
        <authorList>
            <person name="Goeker M."/>
        </authorList>
    </citation>
    <scope>NUCLEOTIDE SEQUENCE [LARGE SCALE GENOMIC DNA]</scope>
    <source>
        <strain evidence="5 6">DSM 18435</strain>
    </source>
</reference>
<sequence>MEKTEKPAWLKEAEDSLIRYCGDFSPLMIARADGSYLYTTDGKKILDFTSGQMCSVFGHNHPAILKAMAEAGQQSIHLLSTMLSPAVVELSRKLADLLPEGLDKCLFINTGSESNEVALRMAKLTTGGFEVIGFVGSWHGMTSGAQGSTYSYTRRGYGPAMPGSLAIPAPYAYRCPISHCRDTCDHTCLEAGMALADRQSVGAYAAFIAEPVLSAAGIIDLPTDYLRKLKLRCEERGLLLILDEAQTAFGRLGLNFAFERDGIVPDFLTLSKTLGGGIPLASTITSKAIEEDCYRKGFLNITSHISDPLPAHVGLAMIAVLLEEKMAERAAEQGAYLLQQLKQLQQKYECIGDIRGRGLLLGVEIVKDRETREPDPDLGHSISEYCLQNGLSMNIVRVKGMGGVFRIAPPLNVSRDEIDLGISIMDTSIARALDNSST</sequence>
<dbReference type="PANTHER" id="PTHR45688:SF13">
    <property type="entry name" value="ALANINE--GLYOXYLATE AMINOTRANSFERASE 2-LIKE"/>
    <property type="match status" value="1"/>
</dbReference>
<evidence type="ECO:0000256" key="1">
    <source>
        <dbReference type="ARBA" id="ARBA00001933"/>
    </source>
</evidence>
<dbReference type="PIRSF" id="PIRSF000521">
    <property type="entry name" value="Transaminase_4ab_Lys_Orn"/>
    <property type="match status" value="1"/>
</dbReference>
<dbReference type="GO" id="GO:0030170">
    <property type="term" value="F:pyridoxal phosphate binding"/>
    <property type="evidence" value="ECO:0007669"/>
    <property type="project" value="InterPro"/>
</dbReference>
<dbReference type="PANTHER" id="PTHR45688">
    <property type="match status" value="1"/>
</dbReference>
<proteinExistence type="inferred from homology"/>
<evidence type="ECO:0000256" key="2">
    <source>
        <dbReference type="ARBA" id="ARBA00008954"/>
    </source>
</evidence>
<dbReference type="AlphaFoldDB" id="A0A4R6TR41"/>
<dbReference type="InterPro" id="IPR015421">
    <property type="entry name" value="PyrdxlP-dep_Trfase_major"/>
</dbReference>
<keyword evidence="5" id="KW-0670">Pyruvate</keyword>
<dbReference type="Proteomes" id="UP000295468">
    <property type="component" value="Unassembled WGS sequence"/>
</dbReference>
<dbReference type="PROSITE" id="PS00600">
    <property type="entry name" value="AA_TRANSFER_CLASS_3"/>
    <property type="match status" value="1"/>
</dbReference>
<dbReference type="InterPro" id="IPR015422">
    <property type="entry name" value="PyrdxlP-dep_Trfase_small"/>
</dbReference>
<comment type="caution">
    <text evidence="5">The sequence shown here is derived from an EMBL/GenBank/DDBJ whole genome shotgun (WGS) entry which is preliminary data.</text>
</comment>
<dbReference type="Gene3D" id="3.40.640.10">
    <property type="entry name" value="Type I PLP-dependent aspartate aminotransferase-like (Major domain)"/>
    <property type="match status" value="1"/>
</dbReference>
<protein>
    <submittedName>
        <fullName evidence="5">2,2-dialkylglycine decarboxylase (Pyruvate)</fullName>
    </submittedName>
</protein>
<gene>
    <name evidence="5" type="ORF">CLV82_0804</name>
</gene>
<dbReference type="Pfam" id="PF00202">
    <property type="entry name" value="Aminotran_3"/>
    <property type="match status" value="1"/>
</dbReference>
<name>A0A4R6TR41_9FLAO</name>
<keyword evidence="6" id="KW-1185">Reference proteome</keyword>
<evidence type="ECO:0000313" key="6">
    <source>
        <dbReference type="Proteomes" id="UP000295468"/>
    </source>
</evidence>